<reference evidence="2 3" key="1">
    <citation type="submission" date="2018-10" db="EMBL/GenBank/DDBJ databases">
        <title>Genomic Encyclopedia of Type Strains, Phase IV (KMG-IV): sequencing the most valuable type-strain genomes for metagenomic binning, comparative biology and taxonomic classification.</title>
        <authorList>
            <person name="Goeker M."/>
        </authorList>
    </citation>
    <scope>NUCLEOTIDE SEQUENCE [LARGE SCALE GENOMIC DNA]</scope>
    <source>
        <strain evidence="2 3">DSM 15521</strain>
    </source>
</reference>
<keyword evidence="3" id="KW-1185">Reference proteome</keyword>
<feature type="transmembrane region" description="Helical" evidence="1">
    <location>
        <begin position="46"/>
        <end position="64"/>
    </location>
</feature>
<protein>
    <submittedName>
        <fullName evidence="2">Uncharacterized protein</fullName>
    </submittedName>
</protein>
<proteinExistence type="predicted"/>
<dbReference type="EMBL" id="RBIE01000002">
    <property type="protein sequence ID" value="RKQ61862.1"/>
    <property type="molecule type" value="Genomic_DNA"/>
</dbReference>
<evidence type="ECO:0000313" key="2">
    <source>
        <dbReference type="EMBL" id="RKQ61862.1"/>
    </source>
</evidence>
<evidence type="ECO:0000256" key="1">
    <source>
        <dbReference type="SAM" id="Phobius"/>
    </source>
</evidence>
<organism evidence="2 3">
    <name type="scientific">Thermovibrio guaymasensis</name>
    <dbReference type="NCBI Taxonomy" id="240167"/>
    <lineage>
        <taxon>Bacteria</taxon>
        <taxon>Pseudomonadati</taxon>
        <taxon>Aquificota</taxon>
        <taxon>Aquificia</taxon>
        <taxon>Desulfurobacteriales</taxon>
        <taxon>Desulfurobacteriaceae</taxon>
        <taxon>Thermovibrio</taxon>
    </lineage>
</organism>
<keyword evidence="1" id="KW-1133">Transmembrane helix</keyword>
<dbReference type="RefSeq" id="WP_121171281.1">
    <property type="nucleotide sequence ID" value="NZ_RBIE01000002.1"/>
</dbReference>
<accession>A0A420W6Z3</accession>
<feature type="transmembrane region" description="Helical" evidence="1">
    <location>
        <begin position="71"/>
        <end position="89"/>
    </location>
</feature>
<gene>
    <name evidence="2" type="ORF">C7457_1315</name>
</gene>
<dbReference type="AlphaFoldDB" id="A0A420W6Z3"/>
<name>A0A420W6Z3_9BACT</name>
<sequence length="95" mass="10623">MEFLLLLLTLLTVILICKAVKLESFIICWFAGFSYITCEENFKEPILVALTVIPVASVTIPVAKKIKYYEVLFAVGIQLLTVAVVSLEIKALKFL</sequence>
<dbReference type="Proteomes" id="UP000280881">
    <property type="component" value="Unassembled WGS sequence"/>
</dbReference>
<comment type="caution">
    <text evidence="2">The sequence shown here is derived from an EMBL/GenBank/DDBJ whole genome shotgun (WGS) entry which is preliminary data.</text>
</comment>
<evidence type="ECO:0000313" key="3">
    <source>
        <dbReference type="Proteomes" id="UP000280881"/>
    </source>
</evidence>
<keyword evidence="1" id="KW-0812">Transmembrane</keyword>
<keyword evidence="1" id="KW-0472">Membrane</keyword>